<reference evidence="3" key="1">
    <citation type="submission" date="2021-02" db="EMBL/GenBank/DDBJ databases">
        <authorList>
            <person name="Nowell W R."/>
        </authorList>
    </citation>
    <scope>NUCLEOTIDE SEQUENCE</scope>
</reference>
<comment type="caution">
    <text evidence="3">The sequence shown here is derived from an EMBL/GenBank/DDBJ whole genome shotgun (WGS) entry which is preliminary data.</text>
</comment>
<accession>A0A819MW24</accession>
<proteinExistence type="predicted"/>
<protein>
    <recommendedName>
        <fullName evidence="1">F-box domain-containing protein</fullName>
    </recommendedName>
</protein>
<dbReference type="AlphaFoldDB" id="A0A819MW24"/>
<dbReference type="EMBL" id="CAJNOU010001325">
    <property type="protein sequence ID" value="CAF1187599.1"/>
    <property type="molecule type" value="Genomic_DNA"/>
</dbReference>
<dbReference type="InterPro" id="IPR001810">
    <property type="entry name" value="F-box_dom"/>
</dbReference>
<dbReference type="PROSITE" id="PS50181">
    <property type="entry name" value="FBOX"/>
    <property type="match status" value="1"/>
</dbReference>
<gene>
    <name evidence="3" type="ORF">FNK824_LOCUS25193</name>
    <name evidence="2" type="ORF">SEV965_LOCUS20407</name>
</gene>
<name>A0A819MW24_9BILA</name>
<dbReference type="Proteomes" id="UP000663889">
    <property type="component" value="Unassembled WGS sequence"/>
</dbReference>
<evidence type="ECO:0000259" key="1">
    <source>
        <dbReference type="PROSITE" id="PS50181"/>
    </source>
</evidence>
<evidence type="ECO:0000313" key="2">
    <source>
        <dbReference type="EMBL" id="CAF1187599.1"/>
    </source>
</evidence>
<dbReference type="Proteomes" id="UP000663874">
    <property type="component" value="Unassembled WGS sequence"/>
</dbReference>
<evidence type="ECO:0000313" key="3">
    <source>
        <dbReference type="EMBL" id="CAF3987168.1"/>
    </source>
</evidence>
<evidence type="ECO:0000313" key="4">
    <source>
        <dbReference type="Proteomes" id="UP000663874"/>
    </source>
</evidence>
<feature type="domain" description="F-box" evidence="1">
    <location>
        <begin position="6"/>
        <end position="59"/>
    </location>
</feature>
<dbReference type="EMBL" id="CAJOBE010005840">
    <property type="protein sequence ID" value="CAF3987168.1"/>
    <property type="molecule type" value="Genomic_DNA"/>
</dbReference>
<sequence length="383" mass="45698">MMSSIKSKFEDFPAEIYSEIFQYLSGFNIYVVFDRLNSRFRLLLRNYSFSLDCTKYRSLVGIYLAFLCDITPKAIRSLTIKISLDLSKELFLTLHNPQQFIKLEQLNICISQPSISNDKNNILQEILEKFSEFPKLSRLLIMISYEIGNSETVKNIYKMLFNLLPLKLKYLRLQLALQDTIPMINEYELLSNNNDRSTLLYDNDYERLNRQSLIMIEYLTILNYFDINNLKYIFLLMPKLKYLNINLYDENNFEMHRDPYYPRRTHIKPYNLNDLESLIPLNLKRLDMACDVSIDYKDLIEFLFEPMKRAQIKLSKVILQIHLYEGEQTMVEQLIQTTLSTNLTMTVKLVYALTLIPYDEYMGMEYYASRNLAREINYLYRHN</sequence>
<organism evidence="3 4">
    <name type="scientific">Rotaria sordida</name>
    <dbReference type="NCBI Taxonomy" id="392033"/>
    <lineage>
        <taxon>Eukaryota</taxon>
        <taxon>Metazoa</taxon>
        <taxon>Spiralia</taxon>
        <taxon>Gnathifera</taxon>
        <taxon>Rotifera</taxon>
        <taxon>Eurotatoria</taxon>
        <taxon>Bdelloidea</taxon>
        <taxon>Philodinida</taxon>
        <taxon>Philodinidae</taxon>
        <taxon>Rotaria</taxon>
    </lineage>
</organism>